<keyword evidence="1" id="KW-1133">Transmembrane helix</keyword>
<evidence type="ECO:0000313" key="3">
    <source>
        <dbReference type="Proteomes" id="UP000238442"/>
    </source>
</evidence>
<evidence type="ECO:0000313" key="2">
    <source>
        <dbReference type="EMBL" id="AVI50453.1"/>
    </source>
</evidence>
<evidence type="ECO:0000256" key="1">
    <source>
        <dbReference type="SAM" id="Phobius"/>
    </source>
</evidence>
<gene>
    <name evidence="2" type="ORF">C5O00_04445</name>
</gene>
<feature type="transmembrane region" description="Helical" evidence="1">
    <location>
        <begin position="50"/>
        <end position="69"/>
    </location>
</feature>
<protein>
    <submittedName>
        <fullName evidence="2">Uncharacterized protein</fullName>
    </submittedName>
</protein>
<dbReference type="AlphaFoldDB" id="A0A2S0HWA9"/>
<keyword evidence="3" id="KW-1185">Reference proteome</keyword>
<dbReference type="RefSeq" id="WP_105215300.1">
    <property type="nucleotide sequence ID" value="NZ_CP027062.1"/>
</dbReference>
<keyword evidence="1" id="KW-0812">Transmembrane</keyword>
<keyword evidence="1" id="KW-0472">Membrane</keyword>
<reference evidence="2 3" key="1">
    <citation type="submission" date="2018-02" db="EMBL/GenBank/DDBJ databases">
        <title>Genomic analysis of the strain RR4-38 isolated from a seawater recirculating aquaculture system.</title>
        <authorList>
            <person name="Kim Y.-S."/>
            <person name="Jang Y.H."/>
            <person name="Kim K.-H."/>
        </authorList>
    </citation>
    <scope>NUCLEOTIDE SEQUENCE [LARGE SCALE GENOMIC DNA]</scope>
    <source>
        <strain evidence="2 3">RR4-38</strain>
    </source>
</reference>
<feature type="transmembrane region" description="Helical" evidence="1">
    <location>
        <begin position="12"/>
        <end position="30"/>
    </location>
</feature>
<dbReference type="KEGG" id="aue:C5O00_04445"/>
<accession>A0A2S0HWA9</accession>
<sequence>MKKLFALADRILKNPVTNFLIAIMLIYGGSSEIFEDYNKAKNAITVHHGIALYGMIMLVKAGIAIFKAISGIGRIHSVITDKTKKPPE</sequence>
<name>A0A2S0HWA9_9FLAO</name>
<dbReference type="EMBL" id="CP027062">
    <property type="protein sequence ID" value="AVI50453.1"/>
    <property type="molecule type" value="Genomic_DNA"/>
</dbReference>
<organism evidence="2 3">
    <name type="scientific">Pukyongia salina</name>
    <dbReference type="NCBI Taxonomy" id="2094025"/>
    <lineage>
        <taxon>Bacteria</taxon>
        <taxon>Pseudomonadati</taxon>
        <taxon>Bacteroidota</taxon>
        <taxon>Flavobacteriia</taxon>
        <taxon>Flavobacteriales</taxon>
        <taxon>Flavobacteriaceae</taxon>
        <taxon>Pukyongia</taxon>
    </lineage>
</organism>
<dbReference type="Proteomes" id="UP000238442">
    <property type="component" value="Chromosome"/>
</dbReference>
<proteinExistence type="predicted"/>